<protein>
    <submittedName>
        <fullName evidence="1">Uncharacterized protein</fullName>
    </submittedName>
</protein>
<accession>A0A2R6XJW6</accession>
<gene>
    <name evidence="1" type="ORF">MARPO_0011s0108</name>
</gene>
<dbReference type="AlphaFoldDB" id="A0A2R6XJW6"/>
<dbReference type="EMBL" id="KZ772683">
    <property type="protein sequence ID" value="PTQ46430.1"/>
    <property type="molecule type" value="Genomic_DNA"/>
</dbReference>
<reference evidence="2" key="1">
    <citation type="journal article" date="2017" name="Cell">
        <title>Insights into land plant evolution garnered from the Marchantia polymorpha genome.</title>
        <authorList>
            <person name="Bowman J.L."/>
            <person name="Kohchi T."/>
            <person name="Yamato K.T."/>
            <person name="Jenkins J."/>
            <person name="Shu S."/>
            <person name="Ishizaki K."/>
            <person name="Yamaoka S."/>
            <person name="Nishihama R."/>
            <person name="Nakamura Y."/>
            <person name="Berger F."/>
            <person name="Adam C."/>
            <person name="Aki S.S."/>
            <person name="Althoff F."/>
            <person name="Araki T."/>
            <person name="Arteaga-Vazquez M.A."/>
            <person name="Balasubrmanian S."/>
            <person name="Barry K."/>
            <person name="Bauer D."/>
            <person name="Boehm C.R."/>
            <person name="Briginshaw L."/>
            <person name="Caballero-Perez J."/>
            <person name="Catarino B."/>
            <person name="Chen F."/>
            <person name="Chiyoda S."/>
            <person name="Chovatia M."/>
            <person name="Davies K.M."/>
            <person name="Delmans M."/>
            <person name="Demura T."/>
            <person name="Dierschke T."/>
            <person name="Dolan L."/>
            <person name="Dorantes-Acosta A.E."/>
            <person name="Eklund D.M."/>
            <person name="Florent S.N."/>
            <person name="Flores-Sandoval E."/>
            <person name="Fujiyama A."/>
            <person name="Fukuzawa H."/>
            <person name="Galik B."/>
            <person name="Grimanelli D."/>
            <person name="Grimwood J."/>
            <person name="Grossniklaus U."/>
            <person name="Hamada T."/>
            <person name="Haseloff J."/>
            <person name="Hetherington A.J."/>
            <person name="Higo A."/>
            <person name="Hirakawa Y."/>
            <person name="Hundley H.N."/>
            <person name="Ikeda Y."/>
            <person name="Inoue K."/>
            <person name="Inoue S.I."/>
            <person name="Ishida S."/>
            <person name="Jia Q."/>
            <person name="Kakita M."/>
            <person name="Kanazawa T."/>
            <person name="Kawai Y."/>
            <person name="Kawashima T."/>
            <person name="Kennedy M."/>
            <person name="Kinose K."/>
            <person name="Kinoshita T."/>
            <person name="Kohara Y."/>
            <person name="Koide E."/>
            <person name="Komatsu K."/>
            <person name="Kopischke S."/>
            <person name="Kubo M."/>
            <person name="Kyozuka J."/>
            <person name="Lagercrantz U."/>
            <person name="Lin S.S."/>
            <person name="Lindquist E."/>
            <person name="Lipzen A.M."/>
            <person name="Lu C.W."/>
            <person name="De Luna E."/>
            <person name="Martienssen R.A."/>
            <person name="Minamino N."/>
            <person name="Mizutani M."/>
            <person name="Mizutani M."/>
            <person name="Mochizuki N."/>
            <person name="Monte I."/>
            <person name="Mosher R."/>
            <person name="Nagasaki H."/>
            <person name="Nakagami H."/>
            <person name="Naramoto S."/>
            <person name="Nishitani K."/>
            <person name="Ohtani M."/>
            <person name="Okamoto T."/>
            <person name="Okumura M."/>
            <person name="Phillips J."/>
            <person name="Pollak B."/>
            <person name="Reinders A."/>
            <person name="Rovekamp M."/>
            <person name="Sano R."/>
            <person name="Sawa S."/>
            <person name="Schmid M.W."/>
            <person name="Shirakawa M."/>
            <person name="Solano R."/>
            <person name="Spunde A."/>
            <person name="Suetsugu N."/>
            <person name="Sugano S."/>
            <person name="Sugiyama A."/>
            <person name="Sun R."/>
            <person name="Suzuki Y."/>
            <person name="Takenaka M."/>
            <person name="Takezawa D."/>
            <person name="Tomogane H."/>
            <person name="Tsuzuki M."/>
            <person name="Ueda T."/>
            <person name="Umeda M."/>
            <person name="Ward J.M."/>
            <person name="Watanabe Y."/>
            <person name="Yazaki K."/>
            <person name="Yokoyama R."/>
            <person name="Yoshitake Y."/>
            <person name="Yotsui I."/>
            <person name="Zachgo S."/>
            <person name="Schmutz J."/>
        </authorList>
    </citation>
    <scope>NUCLEOTIDE SEQUENCE [LARGE SCALE GENOMIC DNA]</scope>
    <source>
        <strain evidence="2">Tak-1</strain>
    </source>
</reference>
<organism evidence="1 2">
    <name type="scientific">Marchantia polymorpha</name>
    <name type="common">Common liverwort</name>
    <name type="synonym">Marchantia aquatica</name>
    <dbReference type="NCBI Taxonomy" id="3197"/>
    <lineage>
        <taxon>Eukaryota</taxon>
        <taxon>Viridiplantae</taxon>
        <taxon>Streptophyta</taxon>
        <taxon>Embryophyta</taxon>
        <taxon>Marchantiophyta</taxon>
        <taxon>Marchantiopsida</taxon>
        <taxon>Marchantiidae</taxon>
        <taxon>Marchantiales</taxon>
        <taxon>Marchantiaceae</taxon>
        <taxon>Marchantia</taxon>
    </lineage>
</organism>
<proteinExistence type="predicted"/>
<evidence type="ECO:0000313" key="1">
    <source>
        <dbReference type="EMBL" id="PTQ46430.1"/>
    </source>
</evidence>
<evidence type="ECO:0000313" key="2">
    <source>
        <dbReference type="Proteomes" id="UP000244005"/>
    </source>
</evidence>
<dbReference type="Proteomes" id="UP000244005">
    <property type="component" value="Unassembled WGS sequence"/>
</dbReference>
<sequence length="71" mass="8402">MFSKTTPLGLKIFVAVKSTHARSMKEKDQKKSYCFFVDVLCSCQTSRIRRMRISMRIRSKKYIFNCEKSLN</sequence>
<name>A0A2R6XJW6_MARPO</name>
<keyword evidence="2" id="KW-1185">Reference proteome</keyword>